<dbReference type="FunFam" id="3.40.50.720:FF:000173">
    <property type="entry name" value="3-oxoacyl-[acyl-carrier protein] reductase"/>
    <property type="match status" value="1"/>
</dbReference>
<dbReference type="InterPro" id="IPR002347">
    <property type="entry name" value="SDR_fam"/>
</dbReference>
<dbReference type="PANTHER" id="PTHR42879">
    <property type="entry name" value="3-OXOACYL-(ACYL-CARRIER-PROTEIN) REDUCTASE"/>
    <property type="match status" value="1"/>
</dbReference>
<dbReference type="Pfam" id="PF13561">
    <property type="entry name" value="adh_short_C2"/>
    <property type="match status" value="1"/>
</dbReference>
<dbReference type="PRINTS" id="PR00081">
    <property type="entry name" value="GDHRDH"/>
</dbReference>
<dbReference type="Gene3D" id="3.40.50.720">
    <property type="entry name" value="NAD(P)-binding Rossmann-like Domain"/>
    <property type="match status" value="1"/>
</dbReference>
<dbReference type="EMBL" id="FNBW01000009">
    <property type="protein sequence ID" value="SDG03854.1"/>
    <property type="molecule type" value="Genomic_DNA"/>
</dbReference>
<dbReference type="PANTHER" id="PTHR42879:SF2">
    <property type="entry name" value="3-OXOACYL-[ACYL-CARRIER-PROTEIN] REDUCTASE FABG"/>
    <property type="match status" value="1"/>
</dbReference>
<comment type="similarity">
    <text evidence="1">Belongs to the short-chain dehydrogenases/reductases (SDR) family.</text>
</comment>
<dbReference type="OrthoDB" id="9804774at2"/>
<dbReference type="GO" id="GO:0016491">
    <property type="term" value="F:oxidoreductase activity"/>
    <property type="evidence" value="ECO:0007669"/>
    <property type="project" value="UniProtKB-KW"/>
</dbReference>
<proteinExistence type="inferred from homology"/>
<gene>
    <name evidence="3" type="ORF">SAMN05660686_03152</name>
</gene>
<sequence length="247" mass="25697">MPDTPATAVISGAGQNIGRAIAVALARDGFDIVVNGRANRDACDAVAKDVGALGRTALVVMADVGDSGAVTELKARVEAEMPPVAIVVNNAAIRPQKPFLEMTDDDWHRVMNTDLTSAFYLCRAFCGAMVEHNWGRVVNLTGMNAIHGYAGRAPVSAAKHGLWGLTKALAKEFGPSGVTVNAISPGPIDTEHADASMTHHIKSQLDRIPVGRLGQPEDIAALTAFLCSDGGGFINGQMIASNGGAQT</sequence>
<evidence type="ECO:0000256" key="1">
    <source>
        <dbReference type="ARBA" id="ARBA00006484"/>
    </source>
</evidence>
<evidence type="ECO:0000313" key="3">
    <source>
        <dbReference type="EMBL" id="SDG03854.1"/>
    </source>
</evidence>
<dbReference type="InterPro" id="IPR050259">
    <property type="entry name" value="SDR"/>
</dbReference>
<keyword evidence="2" id="KW-0560">Oxidoreductase</keyword>
<comment type="caution">
    <text evidence="3">The sequence shown here is derived from an EMBL/GenBank/DDBJ whole genome shotgun (WGS) entry which is preliminary data.</text>
</comment>
<dbReference type="Proteomes" id="UP000198615">
    <property type="component" value="Unassembled WGS sequence"/>
</dbReference>
<dbReference type="AlphaFoldDB" id="A0A8G2BJD5"/>
<reference evidence="3 4" key="1">
    <citation type="submission" date="2016-10" db="EMBL/GenBank/DDBJ databases">
        <authorList>
            <person name="Varghese N."/>
            <person name="Submissions S."/>
        </authorList>
    </citation>
    <scope>NUCLEOTIDE SEQUENCE [LARGE SCALE GENOMIC DNA]</scope>
    <source>
        <strain evidence="3 4">DSM 18839</strain>
    </source>
</reference>
<protein>
    <submittedName>
        <fullName evidence="3">3-oxoacyl-[acyl-carrier protein] reductase</fullName>
    </submittedName>
</protein>
<evidence type="ECO:0000313" key="4">
    <source>
        <dbReference type="Proteomes" id="UP000198615"/>
    </source>
</evidence>
<dbReference type="NCBIfam" id="NF009466">
    <property type="entry name" value="PRK12826.1-2"/>
    <property type="match status" value="1"/>
</dbReference>
<organism evidence="3 4">
    <name type="scientific">Thalassobaculum litoreum DSM 18839</name>
    <dbReference type="NCBI Taxonomy" id="1123362"/>
    <lineage>
        <taxon>Bacteria</taxon>
        <taxon>Pseudomonadati</taxon>
        <taxon>Pseudomonadota</taxon>
        <taxon>Alphaproteobacteria</taxon>
        <taxon>Rhodospirillales</taxon>
        <taxon>Thalassobaculaceae</taxon>
        <taxon>Thalassobaculum</taxon>
    </lineage>
</organism>
<dbReference type="InterPro" id="IPR036291">
    <property type="entry name" value="NAD(P)-bd_dom_sf"/>
</dbReference>
<keyword evidence="4" id="KW-1185">Reference proteome</keyword>
<name>A0A8G2BJD5_9PROT</name>
<dbReference type="PRINTS" id="PR00080">
    <property type="entry name" value="SDRFAMILY"/>
</dbReference>
<accession>A0A8G2BJD5</accession>
<dbReference type="RefSeq" id="WP_093151648.1">
    <property type="nucleotide sequence ID" value="NZ_FNBW01000009.1"/>
</dbReference>
<evidence type="ECO:0000256" key="2">
    <source>
        <dbReference type="ARBA" id="ARBA00023002"/>
    </source>
</evidence>
<dbReference type="SUPFAM" id="SSF51735">
    <property type="entry name" value="NAD(P)-binding Rossmann-fold domains"/>
    <property type="match status" value="1"/>
</dbReference>